<dbReference type="AlphaFoldDB" id="A0AA39ZKG5"/>
<accession>A0AA39ZKG5</accession>
<dbReference type="Proteomes" id="UP001174997">
    <property type="component" value="Unassembled WGS sequence"/>
</dbReference>
<evidence type="ECO:0000313" key="2">
    <source>
        <dbReference type="EMBL" id="KAK0672701.1"/>
    </source>
</evidence>
<feature type="compositionally biased region" description="Acidic residues" evidence="1">
    <location>
        <begin position="122"/>
        <end position="134"/>
    </location>
</feature>
<gene>
    <name evidence="2" type="ORF">QBC41DRAFT_267776</name>
</gene>
<name>A0AA39ZKG5_9PEZI</name>
<keyword evidence="3" id="KW-1185">Reference proteome</keyword>
<feature type="compositionally biased region" description="Polar residues" evidence="1">
    <location>
        <begin position="235"/>
        <end position="245"/>
    </location>
</feature>
<sequence length="465" mass="51538">MATDEGAETHKILVTPLHPRPSNIRTYSRKKSSSKLPSLKPSQKQYPAKPPQQVQLNLRVTKRLSDVSKTAEPTLSNRIEVVIPDPESARFDPHDYDDAYVGEEEDEDVGDNVGGNEHVAEYEEAPESEGDDEIPNTTRRKSKTAFVPPGAGEDVYNIPDDSPEDLPSNNLPQVVPAKSEGQKKNQVQVVIPSKTPHFTQHMTRGRPPGNGPRRPHLIFNKLPARNRFKKLPQTARGTRQTSTLRSRPGDGFSEEEIRRSGLVLRRSSKPNTTDSRACEPNIPRGPPLPKLKGDKRRADLEDSSCEIRPGKKTKSTQEQPTVVPKQTSQSTQLQSTPHLTVPTQILMPPLRQHSVPKARVIIHPPTSEEDEDEDLTYDPDDEIIIPKSSDPVVPPDAEEEEQENSGYETYISETSTGGQRSSSVPPEPTVQPEEENNGATDGVDAGVQVTQGLERRRGLKRSITQ</sequence>
<feature type="region of interest" description="Disordered" evidence="1">
    <location>
        <begin position="1"/>
        <end position="54"/>
    </location>
</feature>
<dbReference type="EMBL" id="JAULSY010000011">
    <property type="protein sequence ID" value="KAK0672701.1"/>
    <property type="molecule type" value="Genomic_DNA"/>
</dbReference>
<feature type="compositionally biased region" description="Acidic residues" evidence="1">
    <location>
        <begin position="367"/>
        <end position="383"/>
    </location>
</feature>
<evidence type="ECO:0000256" key="1">
    <source>
        <dbReference type="SAM" id="MobiDB-lite"/>
    </source>
</evidence>
<organism evidence="2 3">
    <name type="scientific">Cercophora samala</name>
    <dbReference type="NCBI Taxonomy" id="330535"/>
    <lineage>
        <taxon>Eukaryota</taxon>
        <taxon>Fungi</taxon>
        <taxon>Dikarya</taxon>
        <taxon>Ascomycota</taxon>
        <taxon>Pezizomycotina</taxon>
        <taxon>Sordariomycetes</taxon>
        <taxon>Sordariomycetidae</taxon>
        <taxon>Sordariales</taxon>
        <taxon>Lasiosphaeriaceae</taxon>
        <taxon>Cercophora</taxon>
    </lineage>
</organism>
<proteinExistence type="predicted"/>
<protein>
    <submittedName>
        <fullName evidence="2">Uncharacterized protein</fullName>
    </submittedName>
</protein>
<evidence type="ECO:0000313" key="3">
    <source>
        <dbReference type="Proteomes" id="UP001174997"/>
    </source>
</evidence>
<feature type="compositionally biased region" description="Polar residues" evidence="1">
    <location>
        <begin position="404"/>
        <end position="420"/>
    </location>
</feature>
<feature type="compositionally biased region" description="Low complexity" evidence="1">
    <location>
        <begin position="34"/>
        <end position="45"/>
    </location>
</feature>
<comment type="caution">
    <text evidence="2">The sequence shown here is derived from an EMBL/GenBank/DDBJ whole genome shotgun (WGS) entry which is preliminary data.</text>
</comment>
<feature type="region of interest" description="Disordered" evidence="1">
    <location>
        <begin position="104"/>
        <end position="465"/>
    </location>
</feature>
<feature type="compositionally biased region" description="Low complexity" evidence="1">
    <location>
        <begin position="326"/>
        <end position="336"/>
    </location>
</feature>
<reference evidence="2" key="1">
    <citation type="submission" date="2023-06" db="EMBL/GenBank/DDBJ databases">
        <title>Genome-scale phylogeny and comparative genomics of the fungal order Sordariales.</title>
        <authorList>
            <consortium name="Lawrence Berkeley National Laboratory"/>
            <person name="Hensen N."/>
            <person name="Bonometti L."/>
            <person name="Westerberg I."/>
            <person name="Brannstrom I.O."/>
            <person name="Guillou S."/>
            <person name="Cros-Aarteil S."/>
            <person name="Calhoun S."/>
            <person name="Haridas S."/>
            <person name="Kuo A."/>
            <person name="Mondo S."/>
            <person name="Pangilinan J."/>
            <person name="Riley R."/>
            <person name="Labutti K."/>
            <person name="Andreopoulos B."/>
            <person name="Lipzen A."/>
            <person name="Chen C."/>
            <person name="Yanf M."/>
            <person name="Daum C."/>
            <person name="Ng V."/>
            <person name="Clum A."/>
            <person name="Steindorff A."/>
            <person name="Ohm R."/>
            <person name="Martin F."/>
            <person name="Silar P."/>
            <person name="Natvig D."/>
            <person name="Lalanne C."/>
            <person name="Gautier V."/>
            <person name="Ament-Velasquez S.L."/>
            <person name="Kruys A."/>
            <person name="Hutchinson M.I."/>
            <person name="Powell A.J."/>
            <person name="Barry K."/>
            <person name="Miller A.N."/>
            <person name="Grigoriev I.V."/>
            <person name="Debuchy R."/>
            <person name="Gladieux P."/>
            <person name="Thoren M.H."/>
            <person name="Johannesson H."/>
        </authorList>
    </citation>
    <scope>NUCLEOTIDE SEQUENCE</scope>
    <source>
        <strain evidence="2">CBS 307.81</strain>
    </source>
</reference>